<reference evidence="1 2" key="1">
    <citation type="journal article" date="2022" name="Int. J. Syst. Evol. Microbiol.">
        <title>&lt;i&gt;Sideroxyarcus emersonii&lt;/i&gt; gen. nov. sp. nov., a neutrophilic, microaerobic iron- and thiosulfate-oxidizing bacterium isolated from iron-rich wetland sediment.</title>
        <authorList>
            <person name="Kato S."/>
            <person name="Itoh T."/>
            <person name="Iino T."/>
            <person name="Ohkuma M."/>
        </authorList>
    </citation>
    <scope>NUCLEOTIDE SEQUENCE [LARGE SCALE GENOMIC DNA]</scope>
    <source>
        <strain evidence="1 2">MIZ01</strain>
    </source>
</reference>
<evidence type="ECO:0000313" key="1">
    <source>
        <dbReference type="EMBL" id="BCK88439.1"/>
    </source>
</evidence>
<protein>
    <submittedName>
        <fullName evidence="1">Uncharacterized protein</fullName>
    </submittedName>
</protein>
<name>A0AAN1XC34_9PROT</name>
<dbReference type="EMBL" id="AP023423">
    <property type="protein sequence ID" value="BCK88439.1"/>
    <property type="molecule type" value="Genomic_DNA"/>
</dbReference>
<proteinExistence type="predicted"/>
<dbReference type="KEGG" id="seme:MIZ01_2243"/>
<organism evidence="1 2">
    <name type="scientific">Sideroxyarcus emersonii</name>
    <dbReference type="NCBI Taxonomy" id="2764705"/>
    <lineage>
        <taxon>Bacteria</taxon>
        <taxon>Pseudomonadati</taxon>
        <taxon>Pseudomonadota</taxon>
        <taxon>Betaproteobacteria</taxon>
        <taxon>Nitrosomonadales</taxon>
        <taxon>Gallionellaceae</taxon>
        <taxon>Sideroxyarcus</taxon>
    </lineage>
</organism>
<dbReference type="Proteomes" id="UP001320326">
    <property type="component" value="Chromosome"/>
</dbReference>
<keyword evidence="2" id="KW-1185">Reference proteome</keyword>
<accession>A0AAN1XC34</accession>
<evidence type="ECO:0000313" key="2">
    <source>
        <dbReference type="Proteomes" id="UP001320326"/>
    </source>
</evidence>
<dbReference type="AlphaFoldDB" id="A0AAN1XC34"/>
<gene>
    <name evidence="1" type="ORF">MIZ01_2243</name>
</gene>
<sequence>MTPSACARRTTVRRRHAVRRDLAPRARIHRHRHISGETGHSLAARLSDGRFATEGIYYTMVCMKRLQWHHSYP</sequence>